<dbReference type="Gene3D" id="3.40.50.2300">
    <property type="match status" value="1"/>
</dbReference>
<dbReference type="InterPro" id="IPR011991">
    <property type="entry name" value="ArsR-like_HTH"/>
</dbReference>
<dbReference type="InterPro" id="IPR036196">
    <property type="entry name" value="Ptyr_pPase_sf"/>
</dbReference>
<dbReference type="PANTHER" id="PTHR43428:SF1">
    <property type="entry name" value="ARSENATE REDUCTASE"/>
    <property type="match status" value="1"/>
</dbReference>
<dbReference type="InterPro" id="IPR023485">
    <property type="entry name" value="Ptyr_pPase"/>
</dbReference>
<proteinExistence type="predicted"/>
<organism evidence="3 4">
    <name type="scientific">Flaviflexus equikiangi</name>
    <dbReference type="NCBI Taxonomy" id="2758573"/>
    <lineage>
        <taxon>Bacteria</taxon>
        <taxon>Bacillati</taxon>
        <taxon>Actinomycetota</taxon>
        <taxon>Actinomycetes</taxon>
        <taxon>Actinomycetales</taxon>
        <taxon>Actinomycetaceae</taxon>
        <taxon>Flaviflexus</taxon>
    </lineage>
</organism>
<dbReference type="InterPro" id="IPR036390">
    <property type="entry name" value="WH_DNA-bd_sf"/>
</dbReference>
<dbReference type="Pfam" id="PF01451">
    <property type="entry name" value="LMWPc"/>
    <property type="match status" value="1"/>
</dbReference>
<evidence type="ECO:0000313" key="4">
    <source>
        <dbReference type="Proteomes" id="UP000705983"/>
    </source>
</evidence>
<dbReference type="RefSeq" id="WP_187996348.1">
    <property type="nucleotide sequence ID" value="NZ_JACEXG010000002.1"/>
</dbReference>
<feature type="domain" description="HTH arsR-type" evidence="2">
    <location>
        <begin position="15"/>
        <end position="115"/>
    </location>
</feature>
<dbReference type="Gene3D" id="1.10.10.10">
    <property type="entry name" value="Winged helix-like DNA-binding domain superfamily/Winged helix DNA-binding domain"/>
    <property type="match status" value="1"/>
</dbReference>
<reference evidence="4" key="1">
    <citation type="submission" date="2021-02" db="EMBL/GenBank/DDBJ databases">
        <title>Leucobacter sp. CX169.</title>
        <authorList>
            <person name="Cheng Y."/>
        </authorList>
    </citation>
    <scope>NUCLEOTIDE SEQUENCE [LARGE SCALE GENOMIC DNA]</scope>
    <source>
        <strain evidence="4">JY899</strain>
    </source>
</reference>
<dbReference type="InterPro" id="IPR036388">
    <property type="entry name" value="WH-like_DNA-bd_sf"/>
</dbReference>
<dbReference type="PANTHER" id="PTHR43428">
    <property type="entry name" value="ARSENATE REDUCTASE"/>
    <property type="match status" value="1"/>
</dbReference>
<dbReference type="PROSITE" id="PS50987">
    <property type="entry name" value="HTH_ARSR_2"/>
    <property type="match status" value="1"/>
</dbReference>
<dbReference type="InterPro" id="IPR001845">
    <property type="entry name" value="HTH_ArsR_DNA-bd_dom"/>
</dbReference>
<dbReference type="Pfam" id="PF01022">
    <property type="entry name" value="HTH_5"/>
    <property type="match status" value="1"/>
</dbReference>
<dbReference type="Proteomes" id="UP000705983">
    <property type="component" value="Unassembled WGS sequence"/>
</dbReference>
<sequence>MTCEPGASCSIPAVADDAAVKPLADVFKALGDTTRLQLALFVHRSAPSPVCACSFPEAFGIGQSTVSHHLTKLVTAGVLTRVKKGKWSYYSVADTFDKTLLDLANAMVGHDHEEQTVSDQPITILFACRKNAGRSQIAAAIAQSLAPENVTILSAGTEPADEAHPEAVAVLAEIGLTPTSAPSKLDPAEVKAADWVVTMGCGESCPIFPGTRYEDWPIDDPADQPIEIVRTIRDEIKTRVEDLLSRARLSV</sequence>
<dbReference type="SMART" id="SM00226">
    <property type="entry name" value="LMWPc"/>
    <property type="match status" value="1"/>
</dbReference>
<dbReference type="EMBL" id="JAFFJS010000002">
    <property type="protein sequence ID" value="MBM9433015.1"/>
    <property type="molecule type" value="Genomic_DNA"/>
</dbReference>
<dbReference type="CDD" id="cd16345">
    <property type="entry name" value="LMWP_ArsC"/>
    <property type="match status" value="1"/>
</dbReference>
<evidence type="ECO:0000259" key="2">
    <source>
        <dbReference type="PROSITE" id="PS50987"/>
    </source>
</evidence>
<dbReference type="SUPFAM" id="SSF52788">
    <property type="entry name" value="Phosphotyrosine protein phosphatases I"/>
    <property type="match status" value="1"/>
</dbReference>
<dbReference type="NCBIfam" id="NF033788">
    <property type="entry name" value="HTH_metalloreg"/>
    <property type="match status" value="1"/>
</dbReference>
<dbReference type="CDD" id="cd00090">
    <property type="entry name" value="HTH_ARSR"/>
    <property type="match status" value="1"/>
</dbReference>
<gene>
    <name evidence="3" type="ORF">JVW63_04780</name>
</gene>
<evidence type="ECO:0000256" key="1">
    <source>
        <dbReference type="ARBA" id="ARBA00022849"/>
    </source>
</evidence>
<keyword evidence="4" id="KW-1185">Reference proteome</keyword>
<protein>
    <submittedName>
        <fullName evidence="3">Metalloregulator ArsR/SmtB family transcription factor</fullName>
    </submittedName>
</protein>
<evidence type="ECO:0000313" key="3">
    <source>
        <dbReference type="EMBL" id="MBM9433015.1"/>
    </source>
</evidence>
<dbReference type="SUPFAM" id="SSF46785">
    <property type="entry name" value="Winged helix' DNA-binding domain"/>
    <property type="match status" value="1"/>
</dbReference>
<dbReference type="SMART" id="SM00418">
    <property type="entry name" value="HTH_ARSR"/>
    <property type="match status" value="1"/>
</dbReference>
<dbReference type="PRINTS" id="PR00778">
    <property type="entry name" value="HTHARSR"/>
</dbReference>
<accession>A0ABS2TEE0</accession>
<keyword evidence="1" id="KW-0059">Arsenical resistance</keyword>
<comment type="caution">
    <text evidence="3">The sequence shown here is derived from an EMBL/GenBank/DDBJ whole genome shotgun (WGS) entry which is preliminary data.</text>
</comment>
<name>A0ABS2TEE0_9ACTO</name>